<name>A0A7S1UF62_9STRA</name>
<sequence length="122" mass="12899">MQTASSELGASVMEHGRSGAAVGAVEIAPGWLRCRTAARRRCWHERDTTMALQGSAIDVARQFYQKMLEKALVPLSALAFLDALKEGGGASPTAAAARAVEKAAAAHEFARKASMCIVQLDV</sequence>
<dbReference type="EMBL" id="HBGJ01035470">
    <property type="protein sequence ID" value="CAD9264080.1"/>
    <property type="molecule type" value="Transcribed_RNA"/>
</dbReference>
<protein>
    <submittedName>
        <fullName evidence="1">Uncharacterized protein</fullName>
    </submittedName>
</protein>
<organism evidence="1">
    <name type="scientific">Phaeomonas parva</name>
    <dbReference type="NCBI Taxonomy" id="124430"/>
    <lineage>
        <taxon>Eukaryota</taxon>
        <taxon>Sar</taxon>
        <taxon>Stramenopiles</taxon>
        <taxon>Ochrophyta</taxon>
        <taxon>Pinguiophyceae</taxon>
        <taxon>Pinguiochrysidales</taxon>
        <taxon>Pinguiochrysidaceae</taxon>
        <taxon>Phaeomonas</taxon>
    </lineage>
</organism>
<proteinExistence type="predicted"/>
<gene>
    <name evidence="1" type="ORF">PPAR1163_LOCUS22466</name>
</gene>
<reference evidence="1" key="1">
    <citation type="submission" date="2021-01" db="EMBL/GenBank/DDBJ databases">
        <authorList>
            <person name="Corre E."/>
            <person name="Pelletier E."/>
            <person name="Niang G."/>
            <person name="Scheremetjew M."/>
            <person name="Finn R."/>
            <person name="Kale V."/>
            <person name="Holt S."/>
            <person name="Cochrane G."/>
            <person name="Meng A."/>
            <person name="Brown T."/>
            <person name="Cohen L."/>
        </authorList>
    </citation>
    <scope>NUCLEOTIDE SEQUENCE</scope>
    <source>
        <strain evidence="1">CCMP2877</strain>
    </source>
</reference>
<dbReference type="AlphaFoldDB" id="A0A7S1UF62"/>
<accession>A0A7S1UF62</accession>
<evidence type="ECO:0000313" key="1">
    <source>
        <dbReference type="EMBL" id="CAD9264080.1"/>
    </source>
</evidence>